<dbReference type="Proteomes" id="UP001148614">
    <property type="component" value="Unassembled WGS sequence"/>
</dbReference>
<feature type="region of interest" description="Disordered" evidence="1">
    <location>
        <begin position="47"/>
        <end position="156"/>
    </location>
</feature>
<dbReference type="VEuPathDB" id="FungiDB:F4678DRAFT_431733"/>
<name>A0A9W8NLW7_9PEZI</name>
<sequence>MSLITDRSPLQPRRPAHRIEQPSQPWTTARCHRLLRPLISRIASLRREASVAGQPAGLAKSTSGTTTISLSGKNGQHEETDSESGWMMPKKKRPRLTYSQRRSTKPPSHHQRPDQSHLSQGSEDEKSGLATGAKSGVTKAFKCMQPERRQRVTAPGEIVPSTPILRRARGKMIRSPVAPVHEVELDSSQSEHNNERRHTQSQLQPPQKRLEEQLASLRTRFCTIYAELEGIYRSLEALLKATAANSIDETKNRKGPRSFLDMCLRQVPRYIAELEAWERMDAEQAGTISTLDDINTSAEVYNELESLGTNIGWKHLRVVVRADGLGVIRHAIEEGLFDDDFTRLLIDLCVQMGAAEEAEELVAVLVNRQYPRPISTESRFTQMLPLQPLAILNSFACQTQRTSFIFRQYEILLSSGKLPAEWLATSELESIWSSAVQALADCYTSYDAKSFITQSILLLCSQKRTLHDNFDASQSGQDMVRAIQRTLMSAISILASMSLLGETWNTSPEFVDSNTRRRKHNNNRFQYTLRACINGLETCMRGRGSKRLESLYLALFLSSTQTQIGRVETQVKENMNRLSFPNSTSQGTRDTHSRNRYDSIAWIIASIARACGRATSVASHQCLQGLFERLESLKLAPDLLDKLKAAAAFSVAQQTNSVKDLIYAESLHPHIGLSPGGTSQRQSGSTLFTGYRWEETIGEWVTVSPIMNKRRAATMKTYFRSSDSAKGMESAVIRSDNPTSCATDDLPAAMETVASQVLGGRECDTDERIQQPLCDEKSMMMKKRPRRLQSAETLPPRQVAEVPLHQSVAFSPAGEVDPDKENRVRLLAKKPRRSSGRIVLGARSLSRDSIGRRDAYSDDELCA</sequence>
<protein>
    <submittedName>
        <fullName evidence="2">Uncharacterized protein</fullName>
    </submittedName>
</protein>
<proteinExistence type="predicted"/>
<dbReference type="AlphaFoldDB" id="A0A9W8NLW7"/>
<feature type="region of interest" description="Disordered" evidence="1">
    <location>
        <begin position="182"/>
        <end position="208"/>
    </location>
</feature>
<organism evidence="2 3">
    <name type="scientific">Xylaria arbuscula</name>
    <dbReference type="NCBI Taxonomy" id="114810"/>
    <lineage>
        <taxon>Eukaryota</taxon>
        <taxon>Fungi</taxon>
        <taxon>Dikarya</taxon>
        <taxon>Ascomycota</taxon>
        <taxon>Pezizomycotina</taxon>
        <taxon>Sordariomycetes</taxon>
        <taxon>Xylariomycetidae</taxon>
        <taxon>Xylariales</taxon>
        <taxon>Xylariaceae</taxon>
        <taxon>Xylaria</taxon>
    </lineage>
</organism>
<comment type="caution">
    <text evidence="2">The sequence shown here is derived from an EMBL/GenBank/DDBJ whole genome shotgun (WGS) entry which is preliminary data.</text>
</comment>
<evidence type="ECO:0000256" key="1">
    <source>
        <dbReference type="SAM" id="MobiDB-lite"/>
    </source>
</evidence>
<accession>A0A9W8NLW7</accession>
<feature type="region of interest" description="Disordered" evidence="1">
    <location>
        <begin position="1"/>
        <end position="29"/>
    </location>
</feature>
<evidence type="ECO:0000313" key="3">
    <source>
        <dbReference type="Proteomes" id="UP001148614"/>
    </source>
</evidence>
<feature type="compositionally biased region" description="Low complexity" evidence="1">
    <location>
        <begin position="61"/>
        <end position="72"/>
    </location>
</feature>
<evidence type="ECO:0000313" key="2">
    <source>
        <dbReference type="EMBL" id="KAJ3579254.1"/>
    </source>
</evidence>
<reference evidence="2" key="1">
    <citation type="submission" date="2022-07" db="EMBL/GenBank/DDBJ databases">
        <title>Genome Sequence of Xylaria arbuscula.</title>
        <authorList>
            <person name="Buettner E."/>
        </authorList>
    </citation>
    <scope>NUCLEOTIDE SEQUENCE</scope>
    <source>
        <strain evidence="2">VT107</strain>
    </source>
</reference>
<dbReference type="EMBL" id="JANPWZ010000115">
    <property type="protein sequence ID" value="KAJ3579254.1"/>
    <property type="molecule type" value="Genomic_DNA"/>
</dbReference>
<keyword evidence="3" id="KW-1185">Reference proteome</keyword>
<gene>
    <name evidence="2" type="ORF">NPX13_g1312</name>
</gene>